<dbReference type="AlphaFoldDB" id="X6N8N6"/>
<dbReference type="EMBL" id="ASPP01011021">
    <property type="protein sequence ID" value="ETO22119.1"/>
    <property type="molecule type" value="Genomic_DNA"/>
</dbReference>
<reference evidence="1 2" key="1">
    <citation type="journal article" date="2013" name="Curr. Biol.">
        <title>The Genome of the Foraminiferan Reticulomyxa filosa.</title>
        <authorList>
            <person name="Glockner G."/>
            <person name="Hulsmann N."/>
            <person name="Schleicher M."/>
            <person name="Noegel A.A."/>
            <person name="Eichinger L."/>
            <person name="Gallinger C."/>
            <person name="Pawlowski J."/>
            <person name="Sierra R."/>
            <person name="Euteneuer U."/>
            <person name="Pillet L."/>
            <person name="Moustafa A."/>
            <person name="Platzer M."/>
            <person name="Groth M."/>
            <person name="Szafranski K."/>
            <person name="Schliwa M."/>
        </authorList>
    </citation>
    <scope>NUCLEOTIDE SEQUENCE [LARGE SCALE GENOMIC DNA]</scope>
</reference>
<evidence type="ECO:0000313" key="1">
    <source>
        <dbReference type="EMBL" id="ETO22119.1"/>
    </source>
</evidence>
<protein>
    <submittedName>
        <fullName evidence="1">Uncharacterized protein</fullName>
    </submittedName>
</protein>
<accession>X6N8N6</accession>
<comment type="caution">
    <text evidence="1">The sequence shown here is derived from an EMBL/GenBank/DDBJ whole genome shotgun (WGS) entry which is preliminary data.</text>
</comment>
<sequence>NIDNEENSEICIPYNRNGGYARKKIILYNKEWTELCSTLSEFDHLPEVYQLHTSMIADREQMLEKNMCEVVIRNQLTIHGVLTSIKELLRNASLDVNIETSTNVPVNRTFGNLEMSDTTDCVVKFLIPSEATRINLTFKAKIRKIDESTEDVVKTESYAINTINSTNQIICFHLLPWKYLKTGGNWLMPWKKEKNTAHYRIFVTGKNGEKLVGQKCTVELYHYLYPSSLSYSCETDEQGYIDLRDMNGVTSVAISSSLSANGGGGDGSAHWSLRTENCLFSTTYHIKENDSLDIPYFTYRNTYNKSDEQDMKYLLMDKNYSCHFGNCVRYKDNYFKIAGLKRGEYVLRADADALTCNIIVAGSSKAREQDGEEEEEKKKKKEEKEGKADVNTCAEFESGKDRFCIDEDVCYQLSDNTSLQITQIDEKKRRVYLSGVKYGGKWTKVHLWATHFIPGFSPYNQLKKIGTRTSDLTKYTTNPSMYCRTRTISEEYRLTKKKKKKKKKKGGKIFFCCNILKKKKNQKKLDRYVLERANALQFIGNNLQKPSLLIRPFSEKSTRTETQTAKGGGHIEQKVYADNVTAQRGGLHFAQAGDQVSDGGAPVLEFLGNFPGVGVYNLKCQESGESKEGEWFVEIPKEIGNDNHNVWTIVAVDDRYFSTQMYICSNKNKDKYKYRDCRLNPGLNPSKHFIEKREIELLRDSKKDKVVIEDFKTSQAEVFESIEHIFVLYKNITKNTALDEWTFLYEWETIDLAAKLKKWNQYMSHEFNFFMYWKDRSFFETYIKPLIKSKVHKTFFDYWFLGDTKELEKYTSLGYFKKLNALEQILLSFAFKNKQGKKFVDHFTDKQKGIKVDPLQLKKLFETALADRNFAEDIIDTYDGDNAVTVLSFVQTHGYTLLFLQKKKIKQCPYIHIYIYNPFAVFVIICTDRAVIGGCPHNITTPMQEMMAEDMAFMQADVAQDWHNEEEEKACDDEDEMYECEKEEIQLETAVLSRSAAAAPASARAPARKAMAAMPAMAMAMPQKQMLGMMQSKEMKSKEMHFDEAQLSLSVEQDFASGVNNCNNPLFMFICFFRLHIHIHTYEWQQEDKKEIVFGKRKPPPPDDGKDDGYFDRDLRYRAIGPKLFEELENTKEFQETQYYKLGYDKDTVSLIPWNHFWCDLALHLLADDFSSRKPFVSQHFAVPTSCPTEMLLALAVLDLPLQSRSDNVARDKNFETMQMVCYY</sequence>
<proteinExistence type="predicted"/>
<gene>
    <name evidence="1" type="ORF">RFI_15081</name>
</gene>
<evidence type="ECO:0000313" key="2">
    <source>
        <dbReference type="Proteomes" id="UP000023152"/>
    </source>
</evidence>
<keyword evidence="2" id="KW-1185">Reference proteome</keyword>
<dbReference type="Proteomes" id="UP000023152">
    <property type="component" value="Unassembled WGS sequence"/>
</dbReference>
<dbReference type="OrthoDB" id="17798at2759"/>
<organism evidence="1 2">
    <name type="scientific">Reticulomyxa filosa</name>
    <dbReference type="NCBI Taxonomy" id="46433"/>
    <lineage>
        <taxon>Eukaryota</taxon>
        <taxon>Sar</taxon>
        <taxon>Rhizaria</taxon>
        <taxon>Retaria</taxon>
        <taxon>Foraminifera</taxon>
        <taxon>Monothalamids</taxon>
        <taxon>Reticulomyxidae</taxon>
        <taxon>Reticulomyxa</taxon>
    </lineage>
</organism>
<name>X6N8N6_RETFI</name>
<feature type="non-terminal residue" evidence="1">
    <location>
        <position position="1"/>
    </location>
</feature>